<dbReference type="Gene3D" id="3.90.850.10">
    <property type="entry name" value="Fumarylacetoacetase-like, C-terminal domain"/>
    <property type="match status" value="1"/>
</dbReference>
<dbReference type="GO" id="GO:0046872">
    <property type="term" value="F:metal ion binding"/>
    <property type="evidence" value="ECO:0007669"/>
    <property type="project" value="UniProtKB-KW"/>
</dbReference>
<evidence type="ECO:0000259" key="3">
    <source>
        <dbReference type="Pfam" id="PF01557"/>
    </source>
</evidence>
<keyword evidence="2" id="KW-0479">Metal-binding</keyword>
<dbReference type="PANTHER" id="PTHR11820:SF7">
    <property type="entry name" value="ACYLPYRUVASE FAHD1, MITOCHONDRIAL"/>
    <property type="match status" value="1"/>
</dbReference>
<comment type="similarity">
    <text evidence="1">Belongs to the FAH family.</text>
</comment>
<dbReference type="InterPro" id="IPR036663">
    <property type="entry name" value="Fumarylacetoacetase_C_sf"/>
</dbReference>
<evidence type="ECO:0000256" key="1">
    <source>
        <dbReference type="ARBA" id="ARBA00010211"/>
    </source>
</evidence>
<proteinExistence type="inferred from homology"/>
<dbReference type="PANTHER" id="PTHR11820">
    <property type="entry name" value="ACYLPYRUVASE"/>
    <property type="match status" value="1"/>
</dbReference>
<accession>A0A395M8H7</accession>
<protein>
    <submittedName>
        <fullName evidence="4">Fumarylacetoacetate hydrolase</fullName>
    </submittedName>
</protein>
<dbReference type="GO" id="GO:0050163">
    <property type="term" value="F:oxaloacetate tautomerase activity"/>
    <property type="evidence" value="ECO:0007669"/>
    <property type="project" value="UniProtKB-ARBA"/>
</dbReference>
<gene>
    <name evidence="4" type="ORF">FIE12Z_11543</name>
</gene>
<dbReference type="GO" id="GO:0006107">
    <property type="term" value="P:oxaloacetate metabolic process"/>
    <property type="evidence" value="ECO:0007669"/>
    <property type="project" value="UniProtKB-ARBA"/>
</dbReference>
<dbReference type="GO" id="GO:0018773">
    <property type="term" value="F:acetylpyruvate hydrolase activity"/>
    <property type="evidence" value="ECO:0007669"/>
    <property type="project" value="TreeGrafter"/>
</dbReference>
<dbReference type="AlphaFoldDB" id="A0A395M8H7"/>
<dbReference type="SUPFAM" id="SSF56529">
    <property type="entry name" value="FAH"/>
    <property type="match status" value="1"/>
</dbReference>
<reference evidence="4 5" key="1">
    <citation type="journal article" date="2018" name="PLoS Pathog.">
        <title>Evolution of structural diversity of trichothecenes, a family of toxins produced by plant pathogenic and entomopathogenic fungi.</title>
        <authorList>
            <person name="Proctor R.H."/>
            <person name="McCormick S.P."/>
            <person name="Kim H.S."/>
            <person name="Cardoza R.E."/>
            <person name="Stanley A.M."/>
            <person name="Lindo L."/>
            <person name="Kelly A."/>
            <person name="Brown D.W."/>
            <person name="Lee T."/>
            <person name="Vaughan M.M."/>
            <person name="Alexander N.J."/>
            <person name="Busman M."/>
            <person name="Gutierrez S."/>
        </authorList>
    </citation>
    <scope>NUCLEOTIDE SEQUENCE [LARGE SCALE GENOMIC DNA]</scope>
    <source>
        <strain evidence="4 5">NRRL 13405</strain>
    </source>
</reference>
<dbReference type="STRING" id="2594813.A0A395M8H7"/>
<feature type="domain" description="Fumarylacetoacetase-like C-terminal" evidence="3">
    <location>
        <begin position="80"/>
        <end position="286"/>
    </location>
</feature>
<keyword evidence="4" id="KW-0378">Hydrolase</keyword>
<comment type="caution">
    <text evidence="4">The sequence shown here is derived from an EMBL/GenBank/DDBJ whole genome shotgun (WGS) entry which is preliminary data.</text>
</comment>
<keyword evidence="5" id="KW-1185">Reference proteome</keyword>
<sequence length="291" mass="31195">MASPRFSRLVRFVPVTDSTKVLIGQPQQDDVDVGMALYQNHEVTVYVFSGHSVLDPGQKTGDTAIVSRLLSPLASSEVGTIRCIGLNYKNHAAEVGLDLPILPTVFLTSIGDPWPSVTPLPRLTQVDDCGDYEAELAVVIGKSAKNVSKDEAMDYILGYTAANDVSSRTSQFAQSQWCFSKGFDGSCPLGPALVSKEIMPDPSKFRMRGLKGAQVLQDSHIDDLIFDIPTLVSFLSQGTTLPPGTVILTGTPAGVGVGRKPKVTISDGDEFSVEILPHIGTLVNTFENESV</sequence>
<organism evidence="4 5">
    <name type="scientific">Fusarium flagelliforme</name>
    <dbReference type="NCBI Taxonomy" id="2675880"/>
    <lineage>
        <taxon>Eukaryota</taxon>
        <taxon>Fungi</taxon>
        <taxon>Dikarya</taxon>
        <taxon>Ascomycota</taxon>
        <taxon>Pezizomycotina</taxon>
        <taxon>Sordariomycetes</taxon>
        <taxon>Hypocreomycetidae</taxon>
        <taxon>Hypocreales</taxon>
        <taxon>Nectriaceae</taxon>
        <taxon>Fusarium</taxon>
        <taxon>Fusarium incarnatum-equiseti species complex</taxon>
    </lineage>
</organism>
<dbReference type="Pfam" id="PF01557">
    <property type="entry name" value="FAA_hydrolase"/>
    <property type="match status" value="1"/>
</dbReference>
<dbReference type="FunFam" id="3.90.850.10:FF:000002">
    <property type="entry name" value="2-hydroxyhepta-2,4-diene-1,7-dioate isomerase"/>
    <property type="match status" value="1"/>
</dbReference>
<evidence type="ECO:0000256" key="2">
    <source>
        <dbReference type="ARBA" id="ARBA00022723"/>
    </source>
</evidence>
<evidence type="ECO:0000313" key="4">
    <source>
        <dbReference type="EMBL" id="RFN44217.1"/>
    </source>
</evidence>
<dbReference type="Proteomes" id="UP000265631">
    <property type="component" value="Unassembled WGS sequence"/>
</dbReference>
<name>A0A395M8H7_9HYPO</name>
<evidence type="ECO:0000313" key="5">
    <source>
        <dbReference type="Proteomes" id="UP000265631"/>
    </source>
</evidence>
<dbReference type="EMBL" id="PXXK01000452">
    <property type="protein sequence ID" value="RFN44217.1"/>
    <property type="molecule type" value="Genomic_DNA"/>
</dbReference>
<dbReference type="InterPro" id="IPR011234">
    <property type="entry name" value="Fumarylacetoacetase-like_C"/>
</dbReference>